<comment type="subcellular location">
    <subcellularLocation>
        <location evidence="1">Endosome</location>
    </subcellularLocation>
</comment>
<keyword evidence="5" id="KW-0653">Protein transport</keyword>
<organism evidence="8 9">
    <name type="scientific">Branchiostoma lanceolatum</name>
    <name type="common">Common lancelet</name>
    <name type="synonym">Amphioxus lanceolatum</name>
    <dbReference type="NCBI Taxonomy" id="7740"/>
    <lineage>
        <taxon>Eukaryota</taxon>
        <taxon>Metazoa</taxon>
        <taxon>Chordata</taxon>
        <taxon>Cephalochordata</taxon>
        <taxon>Leptocardii</taxon>
        <taxon>Amphioxiformes</taxon>
        <taxon>Branchiostomatidae</taxon>
        <taxon>Branchiostoma</taxon>
    </lineage>
</organism>
<dbReference type="AlphaFoldDB" id="A0A8K0AFK6"/>
<proteinExistence type="inferred from homology"/>
<dbReference type="InterPro" id="IPR029705">
    <property type="entry name" value="VPS35L"/>
</dbReference>
<feature type="region of interest" description="Disordered" evidence="7">
    <location>
        <begin position="40"/>
        <end position="61"/>
    </location>
</feature>
<evidence type="ECO:0000256" key="4">
    <source>
        <dbReference type="ARBA" id="ARBA00022753"/>
    </source>
</evidence>
<evidence type="ECO:0000256" key="7">
    <source>
        <dbReference type="SAM" id="MobiDB-lite"/>
    </source>
</evidence>
<evidence type="ECO:0000256" key="5">
    <source>
        <dbReference type="ARBA" id="ARBA00022927"/>
    </source>
</evidence>
<protein>
    <recommendedName>
        <fullName evidence="6">VPS35 endosomal protein-sorting factor-like</fullName>
    </recommendedName>
</protein>
<evidence type="ECO:0000256" key="2">
    <source>
        <dbReference type="ARBA" id="ARBA00010704"/>
    </source>
</evidence>
<dbReference type="EMBL" id="OV696694">
    <property type="protein sequence ID" value="CAH1274383.1"/>
    <property type="molecule type" value="Genomic_DNA"/>
</dbReference>
<name>A0A8K0AFK6_BRALA</name>
<gene>
    <name evidence="8" type="primary">C16orf62</name>
    <name evidence="8" type="ORF">BLAG_LOCUS25421</name>
</gene>
<evidence type="ECO:0000256" key="3">
    <source>
        <dbReference type="ARBA" id="ARBA00022448"/>
    </source>
</evidence>
<accession>A0A8K0AFK6</accession>
<keyword evidence="3" id="KW-0813">Transport</keyword>
<dbReference type="GO" id="GO:0015031">
    <property type="term" value="P:protein transport"/>
    <property type="evidence" value="ECO:0007669"/>
    <property type="project" value="UniProtKB-KW"/>
</dbReference>
<comment type="similarity">
    <text evidence="2">Belongs to the VPS35L family.</text>
</comment>
<reference evidence="8" key="1">
    <citation type="submission" date="2022-01" db="EMBL/GenBank/DDBJ databases">
        <authorList>
            <person name="Braso-Vives M."/>
        </authorList>
    </citation>
    <scope>NUCLEOTIDE SEQUENCE</scope>
</reference>
<dbReference type="GO" id="GO:0005768">
    <property type="term" value="C:endosome"/>
    <property type="evidence" value="ECO:0007669"/>
    <property type="project" value="UniProtKB-SubCell"/>
</dbReference>
<evidence type="ECO:0000313" key="8">
    <source>
        <dbReference type="EMBL" id="CAH1274383.1"/>
    </source>
</evidence>
<dbReference type="PANTHER" id="PTHR13673:SF0">
    <property type="entry name" value="VPS35 ENDOSOMAL PROTEIN-SORTING FACTOR-LIKE"/>
    <property type="match status" value="1"/>
</dbReference>
<sequence>MAAYQWVPRMRDYTSEKEQEACVRETTDYHPLKPMTVTVTESKAKKTGGKAETEFVDPLSSSLDGTDPLSMFAAEHVVTDPLSMAPKRDRAESGSKAKPGKKSSLDESFEPWSTKKANILSKYTTSERLSITTSFLSPSDREKVAVKTQVQTTMTDKVKNRLEQLDDFEEGSVKEMLNLSQQDYVNRIEELNQALISAWEQDQRVKALKIAIQCSKLLVDISVIQFYPSKFVLITDILDTFGHLVYERIRQKSAYFPPGSKVPQMLPEDFTPDQVPGSAKETCRNWFYKIASIRELIPRLYVETAILRCYSFLTSGEYSQALLRLSNMMRGIGDPLVAVYARTYLCRVGILVAPEVHDHVTINLYDFLTTYKQLQSDSVQNILAVQQMEMAQYLHLYTPALDWILQCVAHRASEDTMTEVLEHCKKQCNSALLLNSVMSAFKPDYIASRALKFVDIIRDCEEAGFPKHELYASLGANMVLADPPEEQRLQTLNEVWKIVMKLKNPANYISCAEVWIEYPCKHFTKREVNTILGDIIKHMVPDRAFEDFYPQLQSIVTKVLSHMHDFAVLFSMDKFLPFIDMFQKESIKVEVCKTVMETFTSGARPGALYTAGYKKRTVHRKLPGERVQQDTTSDPVIMNALMFICKTMHDSVNALTLEDEKKAISNLICGFIRRISFGRDFEQQLSFYVEARATFSNLEPVLIELVQRVNQLSMETHKVVKGNHSRKTAAFVRACAAYSFITIPSINNIFSQLNLYLVSGQVALVNGALTQGDAFMKAAIGLLPEVPRTILVDGKVRSTEPLLAEYINNFVSNLLVVPDNPDQGVLYLIRGLLNVLQNYTWEDNSDAKVRSYLSVTCVLSAMSQESYLYHVNKVDSNDRLYGGDPKFLNEVQQIANTLITEVLEHLKHLQQQEALRRQSALALEFFTKMVVHGDVGSGKMGSLAVNLWNLAQKHGYGDTKVMVRTLEHLKKKGTQTNGKEYAELAAKLPLQSRT</sequence>
<dbReference type="GO" id="GO:0032456">
    <property type="term" value="P:endocytic recycling"/>
    <property type="evidence" value="ECO:0007669"/>
    <property type="project" value="InterPro"/>
</dbReference>
<evidence type="ECO:0000256" key="6">
    <source>
        <dbReference type="ARBA" id="ARBA00023838"/>
    </source>
</evidence>
<dbReference type="PANTHER" id="PTHR13673">
    <property type="entry name" value="ESOPHAGEAL CANCER ASSOCIATED PROTEIN"/>
    <property type="match status" value="1"/>
</dbReference>
<dbReference type="OrthoDB" id="1734063at2759"/>
<evidence type="ECO:0000313" key="9">
    <source>
        <dbReference type="Proteomes" id="UP000838412"/>
    </source>
</evidence>
<dbReference type="Proteomes" id="UP000838412">
    <property type="component" value="Chromosome 9"/>
</dbReference>
<keyword evidence="4" id="KW-0967">Endosome</keyword>
<feature type="region of interest" description="Disordered" evidence="7">
    <location>
        <begin position="80"/>
        <end position="109"/>
    </location>
</feature>
<evidence type="ECO:0000256" key="1">
    <source>
        <dbReference type="ARBA" id="ARBA00004177"/>
    </source>
</evidence>
<feature type="compositionally biased region" description="Basic and acidic residues" evidence="7">
    <location>
        <begin position="86"/>
        <end position="95"/>
    </location>
</feature>
<keyword evidence="9" id="KW-1185">Reference proteome</keyword>